<sequence>MQAMTLPTSISTTADARWLSLLGPERLDEILHTMPGGLLWVNGQGVVSRANTAARELLGDPLLNTPWLEVIARAFAPRPDDGLQVSLKNGRRVQLAISHLQGLPGQLVQLTDLTPTRAWAAQQGHAERLAALGRMAATLAHQVRTPLSAAMLYGANLASPELNSAQRARFQQRLMDRLTDIERQINDILLYARPDQAALATPLSLAQLLNTIAEAAGPLLQGKAGLECKAEEQPVILGNANSLQGIVLNLLENALEAGADVLTLTVGQQGDLAFIRLADNGKGMDDALQQQIFTPFFTTRSQGTGLGLAAVASVVRAHQGSVEVSSAPGLGSCFSLWLPLAQQKEA</sequence>
<comment type="catalytic activity">
    <reaction evidence="1">
        <text>ATP + protein L-histidine = ADP + protein N-phospho-L-histidine.</text>
        <dbReference type="EC" id="2.7.13.3"/>
    </reaction>
</comment>
<reference evidence="5 6" key="1">
    <citation type="submission" date="2017-08" db="EMBL/GenBank/DDBJ databases">
        <title>A Genome Sequence of Oceanimonas doudoroffii ATCC 27123T.</title>
        <authorList>
            <person name="Brennan M.A."/>
            <person name="Maclea K.S."/>
            <person name="Mcclelland W.D."/>
            <person name="Trachtenberg A.M."/>
        </authorList>
    </citation>
    <scope>NUCLEOTIDE SEQUENCE [LARGE SCALE GENOMIC DNA]</scope>
    <source>
        <strain evidence="5 6">ATCC 27123</strain>
    </source>
</reference>
<dbReference type="PROSITE" id="PS50109">
    <property type="entry name" value="HIS_KIN"/>
    <property type="match status" value="1"/>
</dbReference>
<dbReference type="Proteomes" id="UP000242757">
    <property type="component" value="Unassembled WGS sequence"/>
</dbReference>
<organism evidence="5 6">
    <name type="scientific">Oceanimonas doudoroffii</name>
    <dbReference type="NCBI Taxonomy" id="84158"/>
    <lineage>
        <taxon>Bacteria</taxon>
        <taxon>Pseudomonadati</taxon>
        <taxon>Pseudomonadota</taxon>
        <taxon>Gammaproteobacteria</taxon>
        <taxon>Aeromonadales</taxon>
        <taxon>Aeromonadaceae</taxon>
        <taxon>Oceanimonas</taxon>
    </lineage>
</organism>
<evidence type="ECO:0000259" key="4">
    <source>
        <dbReference type="PROSITE" id="PS50109"/>
    </source>
</evidence>
<dbReference type="SMART" id="SM00091">
    <property type="entry name" value="PAS"/>
    <property type="match status" value="1"/>
</dbReference>
<dbReference type="InterPro" id="IPR003661">
    <property type="entry name" value="HisK_dim/P_dom"/>
</dbReference>
<keyword evidence="6" id="KW-1185">Reference proteome</keyword>
<dbReference type="Pfam" id="PF02518">
    <property type="entry name" value="HATPase_c"/>
    <property type="match status" value="1"/>
</dbReference>
<proteinExistence type="predicted"/>
<gene>
    <name evidence="5" type="ORF">B6S08_07130</name>
</gene>
<evidence type="ECO:0000256" key="2">
    <source>
        <dbReference type="ARBA" id="ARBA00012438"/>
    </source>
</evidence>
<dbReference type="SUPFAM" id="SSF55785">
    <property type="entry name" value="PYP-like sensor domain (PAS domain)"/>
    <property type="match status" value="1"/>
</dbReference>
<evidence type="ECO:0000256" key="3">
    <source>
        <dbReference type="ARBA" id="ARBA00022553"/>
    </source>
</evidence>
<dbReference type="InterPro" id="IPR005467">
    <property type="entry name" value="His_kinase_dom"/>
</dbReference>
<dbReference type="SMART" id="SM00388">
    <property type="entry name" value="HisKA"/>
    <property type="match status" value="1"/>
</dbReference>
<evidence type="ECO:0000313" key="6">
    <source>
        <dbReference type="Proteomes" id="UP000242757"/>
    </source>
</evidence>
<dbReference type="Pfam" id="PF00512">
    <property type="entry name" value="HisKA"/>
    <property type="match status" value="1"/>
</dbReference>
<dbReference type="InterPro" id="IPR000014">
    <property type="entry name" value="PAS"/>
</dbReference>
<dbReference type="AlphaFoldDB" id="A0A233RIN6"/>
<keyword evidence="5" id="KW-0418">Kinase</keyword>
<accession>A0A233RIN6</accession>
<dbReference type="InterPro" id="IPR036890">
    <property type="entry name" value="HATPase_C_sf"/>
</dbReference>
<dbReference type="PRINTS" id="PR00344">
    <property type="entry name" value="BCTRLSENSOR"/>
</dbReference>
<feature type="domain" description="Histidine kinase" evidence="4">
    <location>
        <begin position="138"/>
        <end position="342"/>
    </location>
</feature>
<dbReference type="GO" id="GO:0000155">
    <property type="term" value="F:phosphorelay sensor kinase activity"/>
    <property type="evidence" value="ECO:0007669"/>
    <property type="project" value="InterPro"/>
</dbReference>
<name>A0A233RIN6_9GAMM</name>
<evidence type="ECO:0000313" key="5">
    <source>
        <dbReference type="EMBL" id="OXY83257.1"/>
    </source>
</evidence>
<dbReference type="InterPro" id="IPR036097">
    <property type="entry name" value="HisK_dim/P_sf"/>
</dbReference>
<keyword evidence="5" id="KW-0808">Transferase</keyword>
<dbReference type="InterPro" id="IPR004358">
    <property type="entry name" value="Sig_transdc_His_kin-like_C"/>
</dbReference>
<comment type="caution">
    <text evidence="5">The sequence shown here is derived from an EMBL/GenBank/DDBJ whole genome shotgun (WGS) entry which is preliminary data.</text>
</comment>
<dbReference type="InterPro" id="IPR035965">
    <property type="entry name" value="PAS-like_dom_sf"/>
</dbReference>
<dbReference type="InterPro" id="IPR003594">
    <property type="entry name" value="HATPase_dom"/>
</dbReference>
<dbReference type="Gene3D" id="1.10.287.130">
    <property type="match status" value="1"/>
</dbReference>
<dbReference type="SUPFAM" id="SSF47384">
    <property type="entry name" value="Homodimeric domain of signal transducing histidine kinase"/>
    <property type="match status" value="1"/>
</dbReference>
<dbReference type="PANTHER" id="PTHR43065:SF29">
    <property type="entry name" value="SENSOR PROTEIN KINASE FLES"/>
    <property type="match status" value="1"/>
</dbReference>
<dbReference type="CDD" id="cd00082">
    <property type="entry name" value="HisKA"/>
    <property type="match status" value="1"/>
</dbReference>
<dbReference type="EC" id="2.7.13.3" evidence="2"/>
<dbReference type="SUPFAM" id="SSF55874">
    <property type="entry name" value="ATPase domain of HSP90 chaperone/DNA topoisomerase II/histidine kinase"/>
    <property type="match status" value="1"/>
</dbReference>
<dbReference type="EMBL" id="NBIM01000001">
    <property type="protein sequence ID" value="OXY83257.1"/>
    <property type="molecule type" value="Genomic_DNA"/>
</dbReference>
<protein>
    <recommendedName>
        <fullName evidence="2">histidine kinase</fullName>
        <ecNumber evidence="2">2.7.13.3</ecNumber>
    </recommendedName>
</protein>
<keyword evidence="3" id="KW-0597">Phosphoprotein</keyword>
<dbReference type="SMART" id="SM00387">
    <property type="entry name" value="HATPase_c"/>
    <property type="match status" value="1"/>
</dbReference>
<dbReference type="Gene3D" id="3.30.565.10">
    <property type="entry name" value="Histidine kinase-like ATPase, C-terminal domain"/>
    <property type="match status" value="1"/>
</dbReference>
<evidence type="ECO:0000256" key="1">
    <source>
        <dbReference type="ARBA" id="ARBA00000085"/>
    </source>
</evidence>
<dbReference type="OrthoDB" id="9776727at2"/>
<dbReference type="PANTHER" id="PTHR43065">
    <property type="entry name" value="SENSOR HISTIDINE KINASE"/>
    <property type="match status" value="1"/>
</dbReference>